<dbReference type="SUPFAM" id="SSF53335">
    <property type="entry name" value="S-adenosyl-L-methionine-dependent methyltransferases"/>
    <property type="match status" value="1"/>
</dbReference>
<proteinExistence type="predicted"/>
<feature type="non-terminal residue" evidence="1">
    <location>
        <position position="135"/>
    </location>
</feature>
<evidence type="ECO:0000313" key="1">
    <source>
        <dbReference type="EMBL" id="SVE20168.1"/>
    </source>
</evidence>
<dbReference type="EMBL" id="UINC01201018">
    <property type="protein sequence ID" value="SVE20168.1"/>
    <property type="molecule type" value="Genomic_DNA"/>
</dbReference>
<protein>
    <submittedName>
        <fullName evidence="1">Uncharacterized protein</fullName>
    </submittedName>
</protein>
<dbReference type="InterPro" id="IPR029063">
    <property type="entry name" value="SAM-dependent_MTases_sf"/>
</dbReference>
<sequence>MQNISRLKNVISQEDDLELLHELKNFPVFMGCVDHGSNEDLCADQSWSISSNNGIIQLNKLIPLNILYQTQHAGAVGSLWTEHHLKFSKFIQQQAPNSVLEIGGAHGILSREYKKENPIDWTILEPNPSPVEGVD</sequence>
<organism evidence="1">
    <name type="scientific">marine metagenome</name>
    <dbReference type="NCBI Taxonomy" id="408172"/>
    <lineage>
        <taxon>unclassified sequences</taxon>
        <taxon>metagenomes</taxon>
        <taxon>ecological metagenomes</taxon>
    </lineage>
</organism>
<gene>
    <name evidence="1" type="ORF">METZ01_LOCUS473022</name>
</gene>
<reference evidence="1" key="1">
    <citation type="submission" date="2018-05" db="EMBL/GenBank/DDBJ databases">
        <authorList>
            <person name="Lanie J.A."/>
            <person name="Ng W.-L."/>
            <person name="Kazmierczak K.M."/>
            <person name="Andrzejewski T.M."/>
            <person name="Davidsen T.M."/>
            <person name="Wayne K.J."/>
            <person name="Tettelin H."/>
            <person name="Glass J.I."/>
            <person name="Rusch D."/>
            <person name="Podicherti R."/>
            <person name="Tsui H.-C.T."/>
            <person name="Winkler M.E."/>
        </authorList>
    </citation>
    <scope>NUCLEOTIDE SEQUENCE</scope>
</reference>
<accession>A0A383BL87</accession>
<name>A0A383BL87_9ZZZZ</name>
<dbReference type="AlphaFoldDB" id="A0A383BL87"/>